<gene>
    <name evidence="1" type="ORF">J3R30DRAFT_2086429</name>
</gene>
<proteinExistence type="predicted"/>
<dbReference type="OrthoDB" id="3231772at2759"/>
<dbReference type="AlphaFoldDB" id="A0A9W8ZV57"/>
<dbReference type="EMBL" id="JAOTPV010000049">
    <property type="protein sequence ID" value="KAJ4467011.1"/>
    <property type="molecule type" value="Genomic_DNA"/>
</dbReference>
<protein>
    <submittedName>
        <fullName evidence="1">Uncharacterized protein</fullName>
    </submittedName>
</protein>
<accession>A0A9W8ZV57</accession>
<evidence type="ECO:0000313" key="1">
    <source>
        <dbReference type="EMBL" id="KAJ4467011.1"/>
    </source>
</evidence>
<keyword evidence="2" id="KW-1185">Reference proteome</keyword>
<comment type="caution">
    <text evidence="1">The sequence shown here is derived from an EMBL/GenBank/DDBJ whole genome shotgun (WGS) entry which is preliminary data.</text>
</comment>
<organism evidence="1 2">
    <name type="scientific">Lentinula aciculospora</name>
    <dbReference type="NCBI Taxonomy" id="153920"/>
    <lineage>
        <taxon>Eukaryota</taxon>
        <taxon>Fungi</taxon>
        <taxon>Dikarya</taxon>
        <taxon>Basidiomycota</taxon>
        <taxon>Agaricomycotina</taxon>
        <taxon>Agaricomycetes</taxon>
        <taxon>Agaricomycetidae</taxon>
        <taxon>Agaricales</taxon>
        <taxon>Marasmiineae</taxon>
        <taxon>Omphalotaceae</taxon>
        <taxon>Lentinula</taxon>
    </lineage>
</organism>
<reference evidence="1" key="1">
    <citation type="submission" date="2022-08" db="EMBL/GenBank/DDBJ databases">
        <title>A Global Phylogenomic Analysis of the Shiitake Genus Lentinula.</title>
        <authorList>
            <consortium name="DOE Joint Genome Institute"/>
            <person name="Sierra-Patev S."/>
            <person name="Min B."/>
            <person name="Naranjo-Ortiz M."/>
            <person name="Looney B."/>
            <person name="Konkel Z."/>
            <person name="Slot J.C."/>
            <person name="Sakamoto Y."/>
            <person name="Steenwyk J.L."/>
            <person name="Rokas A."/>
            <person name="Carro J."/>
            <person name="Camarero S."/>
            <person name="Ferreira P."/>
            <person name="Molpeceres G."/>
            <person name="Ruiz-Duenas F.J."/>
            <person name="Serrano A."/>
            <person name="Henrissat B."/>
            <person name="Drula E."/>
            <person name="Hughes K.W."/>
            <person name="Mata J.L."/>
            <person name="Ishikawa N.K."/>
            <person name="Vargas-Isla R."/>
            <person name="Ushijima S."/>
            <person name="Smith C.A."/>
            <person name="Ahrendt S."/>
            <person name="Andreopoulos W."/>
            <person name="He G."/>
            <person name="Labutti K."/>
            <person name="Lipzen A."/>
            <person name="Ng V."/>
            <person name="Riley R."/>
            <person name="Sandor L."/>
            <person name="Barry K."/>
            <person name="Martinez A.T."/>
            <person name="Xiao Y."/>
            <person name="Gibbons J.G."/>
            <person name="Terashima K."/>
            <person name="Grigoriev I.V."/>
            <person name="Hibbett D.S."/>
        </authorList>
    </citation>
    <scope>NUCLEOTIDE SEQUENCE</scope>
    <source>
        <strain evidence="1">JLM2183</strain>
    </source>
</reference>
<name>A0A9W8ZV57_9AGAR</name>
<sequence length="140" mass="15798">MAAATSVSSRHPTAIMKAYEKPSDLSFAPPTIDKGTFAFARIQGEICLVQVSSLTPAQSALTTVDVNIFRHEFITIFRLSATTTLHPSDIQIMENIDEKLVYFEEEKGTVFLARDVMDRLRKLTMPVFPIPSRRVARPWR</sequence>
<dbReference type="Proteomes" id="UP001150266">
    <property type="component" value="Unassembled WGS sequence"/>
</dbReference>
<evidence type="ECO:0000313" key="2">
    <source>
        <dbReference type="Proteomes" id="UP001150266"/>
    </source>
</evidence>